<proteinExistence type="predicted"/>
<gene>
    <name evidence="1" type="ORF">LDC_2286</name>
</gene>
<reference evidence="1" key="2">
    <citation type="journal article" date="2011" name="Microb. Ecol.">
        <title>Taxonomic and Functional Metagenomic Profiling of the Microbial Community in the Anoxic Sediment of a Sub-saline Shallow Lake (Laguna de Carrizo, Central Spain).</title>
        <authorList>
            <person name="Ferrer M."/>
            <person name="Guazzaroni M.E."/>
            <person name="Richter M."/>
            <person name="Garcia-Salamanca A."/>
            <person name="Yarza P."/>
            <person name="Suarez-Suarez A."/>
            <person name="Solano J."/>
            <person name="Alcaide M."/>
            <person name="van Dillewijn P."/>
            <person name="Molina-Henares M.A."/>
            <person name="Lopez-Cortes N."/>
            <person name="Al-Ramahi Y."/>
            <person name="Guerrero C."/>
            <person name="Acosta A."/>
            <person name="de Eugenio L.I."/>
            <person name="Martinez V."/>
            <person name="Marques S."/>
            <person name="Rojo F."/>
            <person name="Santero E."/>
            <person name="Genilloud O."/>
            <person name="Perez-Perez J."/>
            <person name="Rossello-Mora R."/>
            <person name="Ramos J.L."/>
        </authorList>
    </citation>
    <scope>NUCLEOTIDE SEQUENCE</scope>
</reference>
<accession>D9PL63</accession>
<dbReference type="EMBL" id="ADZX01000690">
    <property type="protein sequence ID" value="EFK95702.1"/>
    <property type="molecule type" value="Genomic_DNA"/>
</dbReference>
<feature type="non-terminal residue" evidence="1">
    <location>
        <position position="1"/>
    </location>
</feature>
<dbReference type="AlphaFoldDB" id="D9PL63"/>
<reference evidence="1" key="1">
    <citation type="submission" date="2010-07" db="EMBL/GenBank/DDBJ databases">
        <authorList>
            <consortium name="CONSOLIDER consortium CSD2007-00005"/>
            <person name="Guazzaroni M.-E."/>
            <person name="Richter M."/>
            <person name="Garcia-Salamanca A."/>
            <person name="Yarza P."/>
            <person name="Ferrer M."/>
        </authorList>
    </citation>
    <scope>NUCLEOTIDE SEQUENCE</scope>
</reference>
<protein>
    <submittedName>
        <fullName evidence="1">Uncharacterized protein</fullName>
    </submittedName>
</protein>
<organism evidence="1">
    <name type="scientific">sediment metagenome</name>
    <dbReference type="NCBI Taxonomy" id="749907"/>
    <lineage>
        <taxon>unclassified sequences</taxon>
        <taxon>metagenomes</taxon>
        <taxon>ecological metagenomes</taxon>
    </lineage>
</organism>
<name>D9PL63_9ZZZZ</name>
<sequence length="475" mass="50045">KRGQSIVYGGVAGVTDTMTGAEITAPMLKYNGSIYRLSGEGTALVLTNASGKTMTFDADKECTINGGVYRLAGYGTADIAIEGPLAESVHVTAKEAEYDVTGLVPNSGVRMITMGGRQYALVDKGNYIYELVGFGADAGMVATSYTTETVNGTRSVITGLDGKDHIVSGAAGIADVTIDEIMTEDINGDDIVDAADWQVMSDLFGAVTEPSLNGDEAITAQTSGWNSTGYGAVPGTMFALAAPTASGSATITYGYDVVRGGAFRLNMLVGNDSLFNNINRNYYFKVYIDGVYTCAITTTGNTNGTFASGIVPSITLGTGSHTIAIEWTAADRNSWRDNALYYNSALSAWAMPRATIKEIKLTPIGYSAAADLNNDSKIDDVDIEMFRAAYSDTTLMKKVMIDGAAYYVSRSQDGKYTFRDTAGNAVSSAVNAELAGKLDSQLIAFGADEYALRQDAFGNVTLTPRADINASGAVE</sequence>
<comment type="caution">
    <text evidence="1">The sequence shown here is derived from an EMBL/GenBank/DDBJ whole genome shotgun (WGS) entry which is preliminary data.</text>
</comment>
<evidence type="ECO:0000313" key="1">
    <source>
        <dbReference type="EMBL" id="EFK95702.1"/>
    </source>
</evidence>